<keyword evidence="2" id="KW-0489">Methyltransferase</keyword>
<dbReference type="PANTHER" id="PTHR43591">
    <property type="entry name" value="METHYLTRANSFERASE"/>
    <property type="match status" value="1"/>
</dbReference>
<dbReference type="AlphaFoldDB" id="A0A923HVD8"/>
<dbReference type="GO" id="GO:0008757">
    <property type="term" value="F:S-adenosylmethionine-dependent methyltransferase activity"/>
    <property type="evidence" value="ECO:0007669"/>
    <property type="project" value="InterPro"/>
</dbReference>
<dbReference type="RefSeq" id="WP_148566175.1">
    <property type="nucleotide sequence ID" value="NZ_RXYA01000003.1"/>
</dbReference>
<name>A0A923HVD8_9FIRM</name>
<dbReference type="InterPro" id="IPR013216">
    <property type="entry name" value="Methyltransf_11"/>
</dbReference>
<dbReference type="InterPro" id="IPR029063">
    <property type="entry name" value="SAM-dependent_MTases_sf"/>
</dbReference>
<dbReference type="Gene3D" id="3.40.50.150">
    <property type="entry name" value="Vaccinia Virus protein VP39"/>
    <property type="match status" value="1"/>
</dbReference>
<dbReference type="CDD" id="cd02440">
    <property type="entry name" value="AdoMet_MTases"/>
    <property type="match status" value="1"/>
</dbReference>
<feature type="domain" description="Methyltransferase type 11" evidence="1">
    <location>
        <begin position="46"/>
        <end position="138"/>
    </location>
</feature>
<accession>A0A923HVD8</accession>
<protein>
    <submittedName>
        <fullName evidence="2">Methyltransferase domain-containing protein</fullName>
    </submittedName>
</protein>
<comment type="caution">
    <text evidence="2">The sequence shown here is derived from an EMBL/GenBank/DDBJ whole genome shotgun (WGS) entry which is preliminary data.</text>
</comment>
<evidence type="ECO:0000259" key="1">
    <source>
        <dbReference type="Pfam" id="PF08241"/>
    </source>
</evidence>
<dbReference type="OrthoDB" id="9791837at2"/>
<sequence length="199" mass="22556">MHSRKKDVKFDRRASKYDEGFEGKLSQKFYDELLEQVGVESGFDVLDVGCGTGTVLKRISEKANIGGYGIDVEVNMIAQAKKKCPEMDIQLAGCEHIPFDDKSFDVLTTCMAYHHFEDKKKFAMEAARTLKANGCLYIADVRFPHMLRKLVNCILEHKGTVGRFCSPKEIAANFEEYGFIPVRDSTNRYVQVVVLKKVN</sequence>
<evidence type="ECO:0000313" key="3">
    <source>
        <dbReference type="Proteomes" id="UP000616595"/>
    </source>
</evidence>
<reference evidence="2" key="1">
    <citation type="submission" date="2019-10" db="EMBL/GenBank/DDBJ databases">
        <authorList>
            <person name="Ross D.E."/>
            <person name="Gulliver D."/>
        </authorList>
    </citation>
    <scope>NUCLEOTIDE SEQUENCE</scope>
    <source>
        <strain evidence="2">DER-2019</strain>
    </source>
</reference>
<keyword evidence="2" id="KW-0808">Transferase</keyword>
<dbReference type="GO" id="GO:0032259">
    <property type="term" value="P:methylation"/>
    <property type="evidence" value="ECO:0007669"/>
    <property type="project" value="UniProtKB-KW"/>
</dbReference>
<dbReference type="Proteomes" id="UP000616595">
    <property type="component" value="Unassembled WGS sequence"/>
</dbReference>
<reference evidence="2" key="2">
    <citation type="submission" date="2020-10" db="EMBL/GenBank/DDBJ databases">
        <title>Comparative genomics of the Acetobacterium genus.</title>
        <authorList>
            <person name="Marshall C."/>
            <person name="May H."/>
            <person name="Norman S."/>
        </authorList>
    </citation>
    <scope>NUCLEOTIDE SEQUENCE</scope>
    <source>
        <strain evidence="2">DER-2019</strain>
    </source>
</reference>
<evidence type="ECO:0000313" key="2">
    <source>
        <dbReference type="EMBL" id="MBC3887950.1"/>
    </source>
</evidence>
<proteinExistence type="predicted"/>
<keyword evidence="3" id="KW-1185">Reference proteome</keyword>
<organism evidence="2 3">
    <name type="scientific">Acetobacterium paludosum</name>
    <dbReference type="NCBI Taxonomy" id="52693"/>
    <lineage>
        <taxon>Bacteria</taxon>
        <taxon>Bacillati</taxon>
        <taxon>Bacillota</taxon>
        <taxon>Clostridia</taxon>
        <taxon>Eubacteriales</taxon>
        <taxon>Eubacteriaceae</taxon>
        <taxon>Acetobacterium</taxon>
    </lineage>
</organism>
<dbReference type="EMBL" id="WJBD01000006">
    <property type="protein sequence ID" value="MBC3887950.1"/>
    <property type="molecule type" value="Genomic_DNA"/>
</dbReference>
<dbReference type="Pfam" id="PF08241">
    <property type="entry name" value="Methyltransf_11"/>
    <property type="match status" value="1"/>
</dbReference>
<dbReference type="SUPFAM" id="SSF53335">
    <property type="entry name" value="S-adenosyl-L-methionine-dependent methyltransferases"/>
    <property type="match status" value="1"/>
</dbReference>
<gene>
    <name evidence="2" type="ORF">GH810_06460</name>
</gene>